<dbReference type="InterPro" id="IPR056422">
    <property type="entry name" value="BP74_N"/>
</dbReference>
<dbReference type="InterPro" id="IPR053344">
    <property type="entry name" value="cAMP-inducible_BP74-like"/>
</dbReference>
<feature type="domain" description="BP74 N-terminal" evidence="1">
    <location>
        <begin position="5"/>
        <end position="116"/>
    </location>
</feature>
<dbReference type="PANTHER" id="PTHR35883">
    <property type="entry name" value="CYCLIC AMP-INDUCIBLE PROTEIN BP74-RELATED"/>
    <property type="match status" value="1"/>
</dbReference>
<dbReference type="OrthoDB" id="1495671at2"/>
<organism evidence="2 3">
    <name type="scientific">Stigmatella aurantiaca</name>
    <dbReference type="NCBI Taxonomy" id="41"/>
    <lineage>
        <taxon>Bacteria</taxon>
        <taxon>Pseudomonadati</taxon>
        <taxon>Myxococcota</taxon>
        <taxon>Myxococcia</taxon>
        <taxon>Myxococcales</taxon>
        <taxon>Cystobacterineae</taxon>
        <taxon>Archangiaceae</taxon>
        <taxon>Stigmatella</taxon>
    </lineage>
</organism>
<evidence type="ECO:0000313" key="3">
    <source>
        <dbReference type="Proteomes" id="UP000182719"/>
    </source>
</evidence>
<dbReference type="EMBL" id="FOAP01000001">
    <property type="protein sequence ID" value="SEK38239.1"/>
    <property type="molecule type" value="Genomic_DNA"/>
</dbReference>
<dbReference type="Proteomes" id="UP000182719">
    <property type="component" value="Unassembled WGS sequence"/>
</dbReference>
<keyword evidence="3" id="KW-1185">Reference proteome</keyword>
<accession>A0A1H7GJG3</accession>
<protein>
    <recommendedName>
        <fullName evidence="1">BP74 N-terminal domain-containing protein</fullName>
    </recommendedName>
</protein>
<sequence length="116" mass="13269">MAKATLFAFTQPSSPGVEFFIELTDDNTIAHARRILSGEEQHEVHVHGRIIKQRKDYNPRFSFHLDPVTIRFFSVAIEVCDANMVYVEDHLDEAGGAFLPGGHWCPWDSRLTREVK</sequence>
<dbReference type="PANTHER" id="PTHR35883:SF1">
    <property type="entry name" value="CALMODULIN-BINDING PROTEIN CAM-BP15-RELATED"/>
    <property type="match status" value="1"/>
</dbReference>
<gene>
    <name evidence="2" type="ORF">SAMN05444354_101430</name>
</gene>
<evidence type="ECO:0000313" key="2">
    <source>
        <dbReference type="EMBL" id="SEK38239.1"/>
    </source>
</evidence>
<dbReference type="Pfam" id="PF23621">
    <property type="entry name" value="BP74_N"/>
    <property type="match status" value="1"/>
</dbReference>
<dbReference type="RefSeq" id="WP_075004688.1">
    <property type="nucleotide sequence ID" value="NZ_FOAP01000001.1"/>
</dbReference>
<reference evidence="3" key="1">
    <citation type="submission" date="2016-10" db="EMBL/GenBank/DDBJ databases">
        <authorList>
            <person name="Varghese N."/>
            <person name="Submissions S."/>
        </authorList>
    </citation>
    <scope>NUCLEOTIDE SEQUENCE [LARGE SCALE GENOMIC DNA]</scope>
    <source>
        <strain evidence="3">DSM 17044</strain>
    </source>
</reference>
<proteinExistence type="predicted"/>
<dbReference type="AlphaFoldDB" id="A0A1H7GJG3"/>
<name>A0A1H7GJG3_STIAU</name>
<evidence type="ECO:0000259" key="1">
    <source>
        <dbReference type="Pfam" id="PF23621"/>
    </source>
</evidence>